<gene>
    <name evidence="1" type="ORF">AN484_21045</name>
</gene>
<dbReference type="Proteomes" id="UP000092093">
    <property type="component" value="Unassembled WGS sequence"/>
</dbReference>
<accession>A0A1B7WWD6</accession>
<name>A0A1B7WWD6_APHFL</name>
<evidence type="ECO:0000313" key="1">
    <source>
        <dbReference type="EMBL" id="OBQ41414.1"/>
    </source>
</evidence>
<dbReference type="EMBL" id="LJOW01000148">
    <property type="protein sequence ID" value="OBQ41414.1"/>
    <property type="molecule type" value="Genomic_DNA"/>
</dbReference>
<protein>
    <recommendedName>
        <fullName evidence="3">Phage recombination protein Bet</fullName>
    </recommendedName>
</protein>
<evidence type="ECO:0000313" key="2">
    <source>
        <dbReference type="Proteomes" id="UP000092093"/>
    </source>
</evidence>
<sequence length="277" mass="30292">MSTQNQMTLAVKQSEVIPFSDMERMAQAIAKSGLFGLKSPDQAVALMLVAQSEGRHPASVAAEFDIIQGRPALKSQAALARFQTAGGKIQWLVRNDHECTAEFSHPAGGTLQVSWTMDRAHAAGLTGKQTWKQYPTAMLSARTVAEGVRAVFPACLNGVYLAEEVQDFDSRPVSTGKFQAVRASLPPIKEEIIEQEVVQVVETPKVEKEDPLDAIYELAEQDKVTEEQILGFLKSKDAIPAETEYLADIKPAILRRLKKSWPQVIEFAVGASIEEAA</sequence>
<proteinExistence type="predicted"/>
<comment type="caution">
    <text evidence="1">The sequence shown here is derived from an EMBL/GenBank/DDBJ whole genome shotgun (WGS) entry which is preliminary data.</text>
</comment>
<organism evidence="1 2">
    <name type="scientific">Aphanizomenon flos-aquae WA102</name>
    <dbReference type="NCBI Taxonomy" id="1710896"/>
    <lineage>
        <taxon>Bacteria</taxon>
        <taxon>Bacillati</taxon>
        <taxon>Cyanobacteriota</taxon>
        <taxon>Cyanophyceae</taxon>
        <taxon>Nostocales</taxon>
        <taxon>Aphanizomenonaceae</taxon>
        <taxon>Aphanizomenon</taxon>
    </lineage>
</organism>
<reference evidence="1 2" key="1">
    <citation type="submission" date="2015-09" db="EMBL/GenBank/DDBJ databases">
        <title>Aphanizomenon flos-aquae WA102.</title>
        <authorList>
            <person name="Driscoll C."/>
        </authorList>
    </citation>
    <scope>NUCLEOTIDE SEQUENCE [LARGE SCALE GENOMIC DNA]</scope>
    <source>
        <strain evidence="1">WA102</strain>
    </source>
</reference>
<dbReference type="AlphaFoldDB" id="A0A1B7WWD6"/>
<evidence type="ECO:0008006" key="3">
    <source>
        <dbReference type="Google" id="ProtNLM"/>
    </source>
</evidence>